<keyword evidence="1" id="KW-0812">Transmembrane</keyword>
<dbReference type="Pfam" id="PF04892">
    <property type="entry name" value="VanZ"/>
    <property type="match status" value="1"/>
</dbReference>
<keyword evidence="1" id="KW-0472">Membrane</keyword>
<accession>A0ABT8CUB0</accession>
<proteinExistence type="predicted"/>
<sequence length="126" mass="14164">MPDKKIGVAVFWAVFISVVCLMNFNEVPQVNKINIPHLDKMVHFVLYSIFAILCLWSINSNQQFLKKAVGVFLFCVAFGILIECLQDYFTTTRSAELLDVLANTFGVVCGILLTALFKNKNKTSPL</sequence>
<keyword evidence="1" id="KW-1133">Transmembrane helix</keyword>
<evidence type="ECO:0000256" key="1">
    <source>
        <dbReference type="SAM" id="Phobius"/>
    </source>
</evidence>
<organism evidence="3 4">
    <name type="scientific">Paenimyroides ceti</name>
    <dbReference type="NCBI Taxonomy" id="395087"/>
    <lineage>
        <taxon>Bacteria</taxon>
        <taxon>Pseudomonadati</taxon>
        <taxon>Bacteroidota</taxon>
        <taxon>Flavobacteriia</taxon>
        <taxon>Flavobacteriales</taxon>
        <taxon>Flavobacteriaceae</taxon>
        <taxon>Paenimyroides</taxon>
    </lineage>
</organism>
<evidence type="ECO:0000259" key="2">
    <source>
        <dbReference type="Pfam" id="PF04892"/>
    </source>
</evidence>
<dbReference type="RefSeq" id="WP_290363976.1">
    <property type="nucleotide sequence ID" value="NZ_JAUFQU010000001.1"/>
</dbReference>
<feature type="domain" description="VanZ-like" evidence="2">
    <location>
        <begin position="22"/>
        <end position="117"/>
    </location>
</feature>
<comment type="caution">
    <text evidence="3">The sequence shown here is derived from an EMBL/GenBank/DDBJ whole genome shotgun (WGS) entry which is preliminary data.</text>
</comment>
<feature type="transmembrane region" description="Helical" evidence="1">
    <location>
        <begin position="97"/>
        <end position="117"/>
    </location>
</feature>
<dbReference type="NCBIfam" id="NF037970">
    <property type="entry name" value="vanZ_1"/>
    <property type="match status" value="1"/>
</dbReference>
<evidence type="ECO:0000313" key="4">
    <source>
        <dbReference type="Proteomes" id="UP001242368"/>
    </source>
</evidence>
<dbReference type="EMBL" id="JAUFQU010000001">
    <property type="protein sequence ID" value="MDN3708093.1"/>
    <property type="molecule type" value="Genomic_DNA"/>
</dbReference>
<feature type="transmembrane region" description="Helical" evidence="1">
    <location>
        <begin position="64"/>
        <end position="85"/>
    </location>
</feature>
<reference evidence="4" key="1">
    <citation type="journal article" date="2019" name="Int. J. Syst. Evol. Microbiol.">
        <title>The Global Catalogue of Microorganisms (GCM) 10K type strain sequencing project: providing services to taxonomists for standard genome sequencing and annotation.</title>
        <authorList>
            <consortium name="The Broad Institute Genomics Platform"/>
            <consortium name="The Broad Institute Genome Sequencing Center for Infectious Disease"/>
            <person name="Wu L."/>
            <person name="Ma J."/>
        </authorList>
    </citation>
    <scope>NUCLEOTIDE SEQUENCE [LARGE SCALE GENOMIC DNA]</scope>
    <source>
        <strain evidence="4">CECT 7184</strain>
    </source>
</reference>
<gene>
    <name evidence="3" type="ORF">QW060_13360</name>
</gene>
<feature type="transmembrane region" description="Helical" evidence="1">
    <location>
        <begin position="6"/>
        <end position="25"/>
    </location>
</feature>
<dbReference type="InterPro" id="IPR006976">
    <property type="entry name" value="VanZ-like"/>
</dbReference>
<keyword evidence="4" id="KW-1185">Reference proteome</keyword>
<dbReference type="PANTHER" id="PTHR28008">
    <property type="entry name" value="DOMAIN PROTEIN, PUTATIVE (AFU_ORTHOLOGUE AFUA_3G10980)-RELATED"/>
    <property type="match status" value="1"/>
</dbReference>
<name>A0ABT8CUB0_9FLAO</name>
<protein>
    <submittedName>
        <fullName evidence="3">VanZ family protein</fullName>
    </submittedName>
</protein>
<dbReference type="PANTHER" id="PTHR28008:SF1">
    <property type="entry name" value="DOMAIN PROTEIN, PUTATIVE (AFU_ORTHOLOGUE AFUA_3G10980)-RELATED"/>
    <property type="match status" value="1"/>
</dbReference>
<evidence type="ECO:0000313" key="3">
    <source>
        <dbReference type="EMBL" id="MDN3708093.1"/>
    </source>
</evidence>
<dbReference type="Proteomes" id="UP001242368">
    <property type="component" value="Unassembled WGS sequence"/>
</dbReference>
<feature type="transmembrane region" description="Helical" evidence="1">
    <location>
        <begin position="37"/>
        <end position="58"/>
    </location>
</feature>